<reference evidence="8 9" key="1">
    <citation type="submission" date="2022-03" db="EMBL/GenBank/DDBJ databases">
        <authorList>
            <person name="Macdonald S."/>
            <person name="Ahmed S."/>
            <person name="Newling K."/>
        </authorList>
    </citation>
    <scope>NUCLEOTIDE SEQUENCE [LARGE SCALE GENOMIC DNA]</scope>
</reference>
<evidence type="ECO:0000313" key="8">
    <source>
        <dbReference type="EMBL" id="CAH8324036.1"/>
    </source>
</evidence>
<evidence type="ECO:0000313" key="9">
    <source>
        <dbReference type="Proteomes" id="UP001642260"/>
    </source>
</evidence>
<dbReference type="SUPFAM" id="SSF51445">
    <property type="entry name" value="(Trans)glycosidases"/>
    <property type="match status" value="1"/>
</dbReference>
<protein>
    <recommendedName>
        <fullName evidence="3">glucan endo-1,3-beta-D-glucosidase</fullName>
        <ecNumber evidence="3">3.2.1.39</ecNumber>
    </recommendedName>
</protein>
<dbReference type="EC" id="3.2.1.39" evidence="3"/>
<keyword evidence="7" id="KW-0812">Transmembrane</keyword>
<evidence type="ECO:0000256" key="2">
    <source>
        <dbReference type="ARBA" id="ARBA00008773"/>
    </source>
</evidence>
<dbReference type="InterPro" id="IPR044965">
    <property type="entry name" value="Glyco_hydro_17_plant"/>
</dbReference>
<feature type="transmembrane region" description="Helical" evidence="7">
    <location>
        <begin position="161"/>
        <end position="185"/>
    </location>
</feature>
<keyword evidence="9" id="KW-1185">Reference proteome</keyword>
<evidence type="ECO:0000256" key="7">
    <source>
        <dbReference type="SAM" id="Phobius"/>
    </source>
</evidence>
<evidence type="ECO:0000256" key="1">
    <source>
        <dbReference type="ARBA" id="ARBA00000382"/>
    </source>
</evidence>
<dbReference type="InterPro" id="IPR017853">
    <property type="entry name" value="GH"/>
</dbReference>
<comment type="caution">
    <text evidence="8">The sequence shown here is derived from an EMBL/GenBank/DDBJ whole genome shotgun (WGS) entry which is preliminary data.</text>
</comment>
<dbReference type="Gene3D" id="3.20.20.80">
    <property type="entry name" value="Glycosidases"/>
    <property type="match status" value="1"/>
</dbReference>
<dbReference type="InterPro" id="IPR000490">
    <property type="entry name" value="Glyco_hydro_17"/>
</dbReference>
<evidence type="ECO:0000256" key="3">
    <source>
        <dbReference type="ARBA" id="ARBA00012780"/>
    </source>
</evidence>
<sequence>MVSPLALFVGLAILIGPLGIMVDGLGVNWGTMATHKLPPKTVVKMLKDNNINKVKLFDADETTMGALAGSGLEVMVAIPNDQLNVMGSYDRAKDWVRKNVTRYNFSGGVNITFVAVGNEPFLKSYNGTFINLTFPALQNIQNALNEAGLGNSGQCDFPIQIVASSSAFVSSSLVWLVSGVLFAFFMF</sequence>
<dbReference type="GO" id="GO:0042973">
    <property type="term" value="F:glucan endo-1,3-beta-D-glucosidase activity"/>
    <property type="evidence" value="ECO:0007669"/>
    <property type="project" value="UniProtKB-EC"/>
</dbReference>
<comment type="similarity">
    <text evidence="2 6">Belongs to the glycosyl hydrolase 17 family.</text>
</comment>
<proteinExistence type="inferred from homology"/>
<dbReference type="Pfam" id="PF00332">
    <property type="entry name" value="Glyco_hydro_17"/>
    <property type="match status" value="1"/>
</dbReference>
<organism evidence="8 9">
    <name type="scientific">Eruca vesicaria subsp. sativa</name>
    <name type="common">Garden rocket</name>
    <name type="synonym">Eruca sativa</name>
    <dbReference type="NCBI Taxonomy" id="29727"/>
    <lineage>
        <taxon>Eukaryota</taxon>
        <taxon>Viridiplantae</taxon>
        <taxon>Streptophyta</taxon>
        <taxon>Embryophyta</taxon>
        <taxon>Tracheophyta</taxon>
        <taxon>Spermatophyta</taxon>
        <taxon>Magnoliopsida</taxon>
        <taxon>eudicotyledons</taxon>
        <taxon>Gunneridae</taxon>
        <taxon>Pentapetalae</taxon>
        <taxon>rosids</taxon>
        <taxon>malvids</taxon>
        <taxon>Brassicales</taxon>
        <taxon>Brassicaceae</taxon>
        <taxon>Brassiceae</taxon>
        <taxon>Eruca</taxon>
    </lineage>
</organism>
<dbReference type="Proteomes" id="UP001642260">
    <property type="component" value="Unassembled WGS sequence"/>
</dbReference>
<keyword evidence="7" id="KW-1133">Transmembrane helix</keyword>
<comment type="catalytic activity">
    <reaction evidence="1">
        <text>Hydrolysis of (1-&gt;3)-beta-D-glucosidic linkages in (1-&gt;3)-beta-D-glucans.</text>
        <dbReference type="EC" id="3.2.1.39"/>
    </reaction>
</comment>
<gene>
    <name evidence="8" type="ORF">ERUC_LOCUS10039</name>
</gene>
<keyword evidence="5" id="KW-0326">Glycosidase</keyword>
<evidence type="ECO:0000256" key="5">
    <source>
        <dbReference type="ARBA" id="ARBA00023295"/>
    </source>
</evidence>
<accession>A0ABC8JMC6</accession>
<dbReference type="PANTHER" id="PTHR32227">
    <property type="entry name" value="GLUCAN ENDO-1,3-BETA-GLUCOSIDASE BG1-RELATED-RELATED"/>
    <property type="match status" value="1"/>
</dbReference>
<name>A0ABC8JMC6_ERUVS</name>
<evidence type="ECO:0000256" key="4">
    <source>
        <dbReference type="ARBA" id="ARBA00022801"/>
    </source>
</evidence>
<keyword evidence="4" id="KW-0378">Hydrolase</keyword>
<dbReference type="AlphaFoldDB" id="A0ABC8JMC6"/>
<keyword evidence="7" id="KW-0472">Membrane</keyword>
<evidence type="ECO:0000256" key="6">
    <source>
        <dbReference type="RuleBase" id="RU004335"/>
    </source>
</evidence>
<dbReference type="EMBL" id="CAKOAT010099933">
    <property type="protein sequence ID" value="CAH8324036.1"/>
    <property type="molecule type" value="Genomic_DNA"/>
</dbReference>